<evidence type="ECO:0000259" key="4">
    <source>
        <dbReference type="PROSITE" id="PS50893"/>
    </source>
</evidence>
<evidence type="ECO:0000256" key="2">
    <source>
        <dbReference type="ARBA" id="ARBA00022741"/>
    </source>
</evidence>
<dbReference type="FunFam" id="3.40.50.300:FF:000042">
    <property type="entry name" value="Maltose/maltodextrin ABC transporter, ATP-binding protein"/>
    <property type="match status" value="1"/>
</dbReference>
<dbReference type="OrthoDB" id="9802264at2"/>
<evidence type="ECO:0000256" key="1">
    <source>
        <dbReference type="ARBA" id="ARBA00022448"/>
    </source>
</evidence>
<dbReference type="SUPFAM" id="SSF50331">
    <property type="entry name" value="MOP-like"/>
    <property type="match status" value="1"/>
</dbReference>
<dbReference type="InterPro" id="IPR008995">
    <property type="entry name" value="Mo/tungstate-bd_C_term_dom"/>
</dbReference>
<dbReference type="GeneID" id="85166624"/>
<dbReference type="PANTHER" id="PTHR42781">
    <property type="entry name" value="SPERMIDINE/PUTRESCINE IMPORT ATP-BINDING PROTEIN POTA"/>
    <property type="match status" value="1"/>
</dbReference>
<organism evidence="5 6">
    <name type="scientific">Bifidobacterium scardovii</name>
    <dbReference type="NCBI Taxonomy" id="158787"/>
    <lineage>
        <taxon>Bacteria</taxon>
        <taxon>Bacillati</taxon>
        <taxon>Actinomycetota</taxon>
        <taxon>Actinomycetes</taxon>
        <taxon>Bifidobacteriales</taxon>
        <taxon>Bifidobacteriaceae</taxon>
        <taxon>Bifidobacterium</taxon>
    </lineage>
</organism>
<dbReference type="GO" id="GO:0005524">
    <property type="term" value="F:ATP binding"/>
    <property type="evidence" value="ECO:0007669"/>
    <property type="project" value="UniProtKB-KW"/>
</dbReference>
<dbReference type="InterPro" id="IPR017871">
    <property type="entry name" value="ABC_transporter-like_CS"/>
</dbReference>
<dbReference type="GO" id="GO:0140359">
    <property type="term" value="F:ABC-type transporter activity"/>
    <property type="evidence" value="ECO:0007669"/>
    <property type="project" value="UniProtKB-ARBA"/>
</dbReference>
<feature type="domain" description="ABC transporter" evidence="4">
    <location>
        <begin position="48"/>
        <end position="280"/>
    </location>
</feature>
<dbReference type="RefSeq" id="WP_033518830.1">
    <property type="nucleotide sequence ID" value="NZ_CAJPMS010000036.1"/>
</dbReference>
<keyword evidence="5" id="KW-0378">Hydrolase</keyword>
<keyword evidence="6" id="KW-1185">Reference proteome</keyword>
<evidence type="ECO:0000256" key="3">
    <source>
        <dbReference type="ARBA" id="ARBA00022840"/>
    </source>
</evidence>
<protein>
    <submittedName>
        <fullName evidence="5">ABC transporter ATP-binding protein</fullName>
        <ecNumber evidence="5">3.6.3.30</ecNumber>
    </submittedName>
</protein>
<dbReference type="STRING" id="158787.BSCA_0349"/>
<dbReference type="EC" id="3.6.3.30" evidence="5"/>
<dbReference type="AlphaFoldDB" id="A0A087D3B4"/>
<dbReference type="InterPro" id="IPR003593">
    <property type="entry name" value="AAA+_ATPase"/>
</dbReference>
<evidence type="ECO:0000313" key="5">
    <source>
        <dbReference type="EMBL" id="KFI90014.1"/>
    </source>
</evidence>
<sequence length="410" mass="43376">MTIADQKAAVASAAESFRSGARHGGSATGSVTEAAKAVLRDSSGRGGIQMQNVDKIYPGASFKALDDFNLDIKPGEMVVLLGGSGCGKSTALRSLAGLEDIQSGRIIVGGQDVTGVPVNKRNMAMVFQAYSLFPHMTALQNVEFGLEVHGVGKSDRRRIAMEKLELVGLVDQAGKFTQQMSGGQQQRVALARALAVSPRVLLLDEPLSALDAKVRVQLRDEIRRIQLGTGTTTVFVTHDQEEALAVADRIGVMNHGRIEQIAAPQTLYRKPATEYVATFIGLTNRLPGMSDGKEAMVFGRRVPLLEGSRRGDDATVLVRPENLTLQAADASAAASGGASGVGERARVEVIHFLGALVRVDVALSSAHWLRRNDGEQPKVTVQLPANELPAGLAIGSDVIVAPRPIPALAV</sequence>
<dbReference type="Pfam" id="PF00005">
    <property type="entry name" value="ABC_tran"/>
    <property type="match status" value="1"/>
</dbReference>
<dbReference type="EMBL" id="JGZO01000034">
    <property type="protein sequence ID" value="KFI90014.1"/>
    <property type="molecule type" value="Genomic_DNA"/>
</dbReference>
<dbReference type="PROSITE" id="PS50893">
    <property type="entry name" value="ABC_TRANSPORTER_2"/>
    <property type="match status" value="1"/>
</dbReference>
<dbReference type="InterPro" id="IPR050093">
    <property type="entry name" value="ABC_SmlMolc_Importer"/>
</dbReference>
<name>A0A087D3B4_9BIFI</name>
<dbReference type="InterPro" id="IPR003439">
    <property type="entry name" value="ABC_transporter-like_ATP-bd"/>
</dbReference>
<proteinExistence type="predicted"/>
<dbReference type="Gene3D" id="2.40.50.100">
    <property type="match status" value="1"/>
</dbReference>
<dbReference type="PROSITE" id="PS00211">
    <property type="entry name" value="ABC_TRANSPORTER_1"/>
    <property type="match status" value="1"/>
</dbReference>
<gene>
    <name evidence="5" type="ORF">BSCA_0349</name>
</gene>
<evidence type="ECO:0000313" key="6">
    <source>
        <dbReference type="Proteomes" id="UP000029033"/>
    </source>
</evidence>
<comment type="caution">
    <text evidence="5">The sequence shown here is derived from an EMBL/GenBank/DDBJ whole genome shotgun (WGS) entry which is preliminary data.</text>
</comment>
<keyword evidence="1" id="KW-0813">Transport</keyword>
<reference evidence="5 6" key="1">
    <citation type="submission" date="2014-03" db="EMBL/GenBank/DDBJ databases">
        <title>Genomics of Bifidobacteria.</title>
        <authorList>
            <person name="Ventura M."/>
            <person name="Milani C."/>
            <person name="Lugli G.A."/>
        </authorList>
    </citation>
    <scope>NUCLEOTIDE SEQUENCE [LARGE SCALE GENOMIC DNA]</scope>
    <source>
        <strain evidence="5 6">LMG 21589</strain>
    </source>
</reference>
<dbReference type="Gene3D" id="3.40.50.300">
    <property type="entry name" value="P-loop containing nucleotide triphosphate hydrolases"/>
    <property type="match status" value="1"/>
</dbReference>
<dbReference type="GO" id="GO:0016887">
    <property type="term" value="F:ATP hydrolysis activity"/>
    <property type="evidence" value="ECO:0007669"/>
    <property type="project" value="InterPro"/>
</dbReference>
<dbReference type="SMART" id="SM00382">
    <property type="entry name" value="AAA"/>
    <property type="match status" value="1"/>
</dbReference>
<accession>A0A087D3B4</accession>
<dbReference type="InterPro" id="IPR027417">
    <property type="entry name" value="P-loop_NTPase"/>
</dbReference>
<dbReference type="Proteomes" id="UP000029033">
    <property type="component" value="Unassembled WGS sequence"/>
</dbReference>
<keyword evidence="3 5" id="KW-0067">ATP-binding</keyword>
<dbReference type="GO" id="GO:0043190">
    <property type="term" value="C:ATP-binding cassette (ABC) transporter complex"/>
    <property type="evidence" value="ECO:0007669"/>
    <property type="project" value="UniProtKB-ARBA"/>
</dbReference>
<keyword evidence="2" id="KW-0547">Nucleotide-binding</keyword>
<dbReference type="eggNOG" id="COG3842">
    <property type="taxonomic scope" value="Bacteria"/>
</dbReference>
<dbReference type="PANTHER" id="PTHR42781:SF4">
    <property type="entry name" value="SPERMIDINE_PUTRESCINE IMPORT ATP-BINDING PROTEIN POTA"/>
    <property type="match status" value="1"/>
</dbReference>
<dbReference type="SUPFAM" id="SSF52540">
    <property type="entry name" value="P-loop containing nucleoside triphosphate hydrolases"/>
    <property type="match status" value="1"/>
</dbReference>